<keyword evidence="1" id="KW-0812">Transmembrane</keyword>
<feature type="transmembrane region" description="Helical" evidence="1">
    <location>
        <begin position="539"/>
        <end position="558"/>
    </location>
</feature>
<dbReference type="EMBL" id="LT594589">
    <property type="protein sequence ID" value="SCP04242.1"/>
    <property type="molecule type" value="Genomic_DNA"/>
</dbReference>
<proteinExistence type="predicted"/>
<sequence length="567" mass="67322">MNSNSIFSNMSNFSSSYNEQNEEFKNVDHVKMSVLHRRTVEKRTYSKVNTDTSFIKHEYNFFPDADMLHNSNDDIMIKRSSSNFFYNVKTPKTSRDILYRDYTGDIMKNKLKLKIRNKSRGEKDNYKEKYLYSRTCSSKRYDRNMYSNHFLLNKSCAYLKSKCVRKTNFDLEEIGKKKKKNILMHNLNMNNINNQSDVKDGNETKQNCLHDVVKRKKENTFLFKINEEQNSVRRKFNRSMHSNTLTSVECDSNRGIKRHMQNQYGKCAYDLLKEYEDKYRKNCFSRGKRDDGSLTATSDIFEKKDMHISEINHHQNNVDNGNFGANGDDDGVSKILQHSGEVYSQGNSHFTNSMPGLMKIKLLINKNRKSSRKKNGKYALSDCKENNKFVKFLMAEVKIETQLYKLILFLLILILLSWSKKISDYVVITRKCYNVYESPIKSVKRLIKYMLITLKIGYKFSLPLFLYVVSFLYVLIIRTFVILNIPILILTIYCKFFLKNEESIIRIYFVFVSNVYKYLVFKFVHIFKNCTKEIYLNDFLSVIYNSFLFIFIYMYITLQKLYNHMVR</sequence>
<reference evidence="2 3" key="1">
    <citation type="submission" date="2016-06" db="EMBL/GenBank/DDBJ databases">
        <authorList>
            <consortium name="Pathogen Informatics"/>
        </authorList>
    </citation>
    <scope>NUCLEOTIDE SEQUENCE [LARGE SCALE GENOMIC DNA]</scope>
    <source>
        <strain evidence="2">PocGH01</strain>
    </source>
</reference>
<keyword evidence="3" id="KW-1185">Reference proteome</keyword>
<dbReference type="VEuPathDB" id="PlasmoDB:POWCR01_080031700"/>
<organism evidence="2 3">
    <name type="scientific">Plasmodium ovale</name>
    <name type="common">malaria parasite P. ovale</name>
    <dbReference type="NCBI Taxonomy" id="36330"/>
    <lineage>
        <taxon>Eukaryota</taxon>
        <taxon>Sar</taxon>
        <taxon>Alveolata</taxon>
        <taxon>Apicomplexa</taxon>
        <taxon>Aconoidasida</taxon>
        <taxon>Haemosporida</taxon>
        <taxon>Plasmodiidae</taxon>
        <taxon>Plasmodium</taxon>
        <taxon>Plasmodium (Plasmodium)</taxon>
    </lineage>
</organism>
<accession>A0A1D3TGZ6</accession>
<name>A0A1D3TGZ6_PLAOA</name>
<keyword evidence="1" id="KW-1133">Transmembrane helix</keyword>
<feature type="transmembrane region" description="Helical" evidence="1">
    <location>
        <begin position="464"/>
        <end position="493"/>
    </location>
</feature>
<dbReference type="Proteomes" id="UP000242942">
    <property type="component" value="Chromosome 8"/>
</dbReference>
<evidence type="ECO:0000313" key="3">
    <source>
        <dbReference type="Proteomes" id="UP000242942"/>
    </source>
</evidence>
<dbReference type="OrthoDB" id="378770at2759"/>
<dbReference type="VEuPathDB" id="PlasmoDB:PocGH01_08033600"/>
<keyword evidence="1" id="KW-0472">Membrane</keyword>
<dbReference type="AlphaFoldDB" id="A0A1D3TGZ6"/>
<protein>
    <submittedName>
        <fullName evidence="2">Uncharacterized protein</fullName>
    </submittedName>
</protein>
<feature type="transmembrane region" description="Helical" evidence="1">
    <location>
        <begin position="505"/>
        <end position="527"/>
    </location>
</feature>
<gene>
    <name evidence="2" type="primary">PocGH01_08033600</name>
    <name evidence="2" type="ORF">POCGH01_08033600</name>
</gene>
<evidence type="ECO:0000256" key="1">
    <source>
        <dbReference type="SAM" id="Phobius"/>
    </source>
</evidence>
<evidence type="ECO:0000313" key="2">
    <source>
        <dbReference type="EMBL" id="SCP04242.1"/>
    </source>
</evidence>
<feature type="transmembrane region" description="Helical" evidence="1">
    <location>
        <begin position="403"/>
        <end position="419"/>
    </location>
</feature>